<dbReference type="CDD" id="cd18870">
    <property type="entry name" value="NUDIX_AcylCoAdiphos_Nudt19"/>
    <property type="match status" value="1"/>
</dbReference>
<evidence type="ECO:0000256" key="3">
    <source>
        <dbReference type="ARBA" id="ARBA00022723"/>
    </source>
</evidence>
<keyword evidence="4 8" id="KW-0378">Hydrolase</keyword>
<dbReference type="PROSITE" id="PS51462">
    <property type="entry name" value="NUDIX"/>
    <property type="match status" value="1"/>
</dbReference>
<evidence type="ECO:0000256" key="2">
    <source>
        <dbReference type="ARBA" id="ARBA00001946"/>
    </source>
</evidence>
<dbReference type="PANTHER" id="PTHR12318:SF0">
    <property type="entry name" value="ACYL-COENZYME A DIPHOSPHATASE NUDT19"/>
    <property type="match status" value="1"/>
</dbReference>
<dbReference type="InterPro" id="IPR039121">
    <property type="entry name" value="NUDT19"/>
</dbReference>
<dbReference type="EMBL" id="BSFF01000002">
    <property type="protein sequence ID" value="GLK55589.1"/>
    <property type="molecule type" value="Genomic_DNA"/>
</dbReference>
<dbReference type="Proteomes" id="UP000758856">
    <property type="component" value="Unassembled WGS sequence"/>
</dbReference>
<evidence type="ECO:0000313" key="11">
    <source>
        <dbReference type="Proteomes" id="UP001143400"/>
    </source>
</evidence>
<dbReference type="SUPFAM" id="SSF55811">
    <property type="entry name" value="Nudix"/>
    <property type="match status" value="1"/>
</dbReference>
<protein>
    <submittedName>
        <fullName evidence="9">8-oxo-dGTP pyrophosphatase MutT (NUDIX family)</fullName>
    </submittedName>
    <submittedName>
        <fullName evidence="8">NUDIX hydrolase</fullName>
    </submittedName>
</protein>
<dbReference type="GO" id="GO:0046872">
    <property type="term" value="F:metal ion binding"/>
    <property type="evidence" value="ECO:0007669"/>
    <property type="project" value="UniProtKB-KW"/>
</dbReference>
<evidence type="ECO:0000256" key="6">
    <source>
        <dbReference type="ARBA" id="ARBA00023211"/>
    </source>
</evidence>
<reference evidence="8" key="1">
    <citation type="journal article" date="2014" name="Int. J. Syst. Evol. Microbiol.">
        <title>Complete genome sequence of Corynebacterium casei LMG S-19264T (=DSM 44701T), isolated from a smear-ripened cheese.</title>
        <authorList>
            <consortium name="US DOE Joint Genome Institute (JGI-PGF)"/>
            <person name="Walter F."/>
            <person name="Albersmeier A."/>
            <person name="Kalinowski J."/>
            <person name="Ruckert C."/>
        </authorList>
    </citation>
    <scope>NUCLEOTIDE SEQUENCE</scope>
    <source>
        <strain evidence="8">VKM B-1606</strain>
    </source>
</reference>
<evidence type="ECO:0000313" key="8">
    <source>
        <dbReference type="EMBL" id="GLK55589.1"/>
    </source>
</evidence>
<reference evidence="8" key="3">
    <citation type="submission" date="2023-01" db="EMBL/GenBank/DDBJ databases">
        <authorList>
            <person name="Sun Q."/>
            <person name="Evtushenko L."/>
        </authorList>
    </citation>
    <scope>NUCLEOTIDE SEQUENCE</scope>
    <source>
        <strain evidence="8">VKM B-1606</strain>
    </source>
</reference>
<comment type="caution">
    <text evidence="8">The sequence shown here is derived from an EMBL/GenBank/DDBJ whole genome shotgun (WGS) entry which is preliminary data.</text>
</comment>
<evidence type="ECO:0000256" key="4">
    <source>
        <dbReference type="ARBA" id="ARBA00022801"/>
    </source>
</evidence>
<evidence type="ECO:0000259" key="7">
    <source>
        <dbReference type="PROSITE" id="PS51462"/>
    </source>
</evidence>
<dbReference type="RefSeq" id="WP_204948743.1">
    <property type="nucleotide sequence ID" value="NZ_BSFF01000002.1"/>
</dbReference>
<organism evidence="8 11">
    <name type="scientific">Methylopila capsulata</name>
    <dbReference type="NCBI Taxonomy" id="61654"/>
    <lineage>
        <taxon>Bacteria</taxon>
        <taxon>Pseudomonadati</taxon>
        <taxon>Pseudomonadota</taxon>
        <taxon>Alphaproteobacteria</taxon>
        <taxon>Hyphomicrobiales</taxon>
        <taxon>Methylopilaceae</taxon>
        <taxon>Methylopila</taxon>
    </lineage>
</organism>
<dbReference type="InterPro" id="IPR000086">
    <property type="entry name" value="NUDIX_hydrolase_dom"/>
</dbReference>
<dbReference type="AlphaFoldDB" id="A0A9W6MRV3"/>
<dbReference type="InterPro" id="IPR015797">
    <property type="entry name" value="NUDIX_hydrolase-like_dom_sf"/>
</dbReference>
<feature type="domain" description="Nudix hydrolase" evidence="7">
    <location>
        <begin position="23"/>
        <end position="217"/>
    </location>
</feature>
<dbReference type="EMBL" id="JAFBCY010000001">
    <property type="protein sequence ID" value="MBM7850296.1"/>
    <property type="molecule type" value="Genomic_DNA"/>
</dbReference>
<dbReference type="PANTHER" id="PTHR12318">
    <property type="entry name" value="TESTOSTERONE-REGULATED PROTEIN RP2"/>
    <property type="match status" value="1"/>
</dbReference>
<reference evidence="9 10" key="2">
    <citation type="submission" date="2021-01" db="EMBL/GenBank/DDBJ databases">
        <title>Genomic Encyclopedia of Type Strains, Phase IV (KMG-IV): sequencing the most valuable type-strain genomes for metagenomic binning, comparative biology and taxonomic classification.</title>
        <authorList>
            <person name="Goeker M."/>
        </authorList>
    </citation>
    <scope>NUCLEOTIDE SEQUENCE [LARGE SCALE GENOMIC DNA]</scope>
    <source>
        <strain evidence="9 10">DSM 6130</strain>
    </source>
</reference>
<dbReference type="GO" id="GO:0016818">
    <property type="term" value="F:hydrolase activity, acting on acid anhydrides, in phosphorus-containing anhydrides"/>
    <property type="evidence" value="ECO:0007669"/>
    <property type="project" value="InterPro"/>
</dbReference>
<dbReference type="Proteomes" id="UP001143400">
    <property type="component" value="Unassembled WGS sequence"/>
</dbReference>
<dbReference type="Gene3D" id="3.90.79.10">
    <property type="entry name" value="Nucleoside Triphosphate Pyrophosphohydrolase"/>
    <property type="match status" value="1"/>
</dbReference>
<accession>A0A9W6MRV3</accession>
<sequence length="244" mass="26606">MSDGGAEQIAEAAPAKASAPRLVPKDAATIILVDRQASEPKLLMGKRHEGVRFMPGKYVFPGGRVEPEDGRVNIAGAYAPHVERRLQAGVQRPSITRARAYGLAAIRELAEETGLLIGETETGAFEPRGDAWKPFADADVFPSLEGLHFVARAITPPGRPKRFDTRFFAGDASLVTAKVDGIVTAEAELVELVWVSLPEAHELDLPAITRIVIDDLARRLDEGLERDLPVPFYRQGSKSEREHL</sequence>
<comment type="cofactor">
    <cofactor evidence="2">
        <name>Mg(2+)</name>
        <dbReference type="ChEBI" id="CHEBI:18420"/>
    </cofactor>
</comment>
<proteinExistence type="predicted"/>
<evidence type="ECO:0000313" key="9">
    <source>
        <dbReference type="EMBL" id="MBM7850296.1"/>
    </source>
</evidence>
<evidence type="ECO:0000256" key="1">
    <source>
        <dbReference type="ARBA" id="ARBA00001936"/>
    </source>
</evidence>
<name>A0A9W6MRV3_9HYPH</name>
<keyword evidence="6" id="KW-0464">Manganese</keyword>
<gene>
    <name evidence="8" type="ORF">GCM10008170_16080</name>
    <name evidence="9" type="ORF">JOD31_000508</name>
</gene>
<comment type="cofactor">
    <cofactor evidence="1">
        <name>Mn(2+)</name>
        <dbReference type="ChEBI" id="CHEBI:29035"/>
    </cofactor>
</comment>
<keyword evidence="5" id="KW-0460">Magnesium</keyword>
<evidence type="ECO:0000313" key="10">
    <source>
        <dbReference type="Proteomes" id="UP000758856"/>
    </source>
</evidence>
<keyword evidence="3" id="KW-0479">Metal-binding</keyword>
<keyword evidence="10" id="KW-1185">Reference proteome</keyword>
<evidence type="ECO:0000256" key="5">
    <source>
        <dbReference type="ARBA" id="ARBA00022842"/>
    </source>
</evidence>